<sequence length="221" mass="23436">MSLEQTFSQKLTLDKEASSSSTNSSEPTISCSKPSLPKGQSFRGIGRRRPSPLRNQPSLNREDSVGGLTSGSPGSPGNHAYAASTVGGVDRAHSIRLTRKIFHNWRSACGKTKDRTKDFIRRWKTLPENHPDFDNIVTSPTPSGSGSNIPGSTSASIYHAESHSGFAKLKNVPKKSSEHEIAPLNRAASVCHDDSGPSGSNAAGPSSAGKSSTGWTVHVWG</sequence>
<feature type="region of interest" description="Disordered" evidence="1">
    <location>
        <begin position="169"/>
        <end position="221"/>
    </location>
</feature>
<feature type="compositionally biased region" description="Polar residues" evidence="1">
    <location>
        <begin position="136"/>
        <end position="153"/>
    </location>
</feature>
<gene>
    <name evidence="2" type="ORF">AFUS01_LOCUS18459</name>
</gene>
<reference evidence="2" key="1">
    <citation type="submission" date="2021-06" db="EMBL/GenBank/DDBJ databases">
        <authorList>
            <person name="Hodson N. C."/>
            <person name="Mongue J. A."/>
            <person name="Jaron S. K."/>
        </authorList>
    </citation>
    <scope>NUCLEOTIDE SEQUENCE</scope>
</reference>
<organism evidence="2 3">
    <name type="scientific">Allacma fusca</name>
    <dbReference type="NCBI Taxonomy" id="39272"/>
    <lineage>
        <taxon>Eukaryota</taxon>
        <taxon>Metazoa</taxon>
        <taxon>Ecdysozoa</taxon>
        <taxon>Arthropoda</taxon>
        <taxon>Hexapoda</taxon>
        <taxon>Collembola</taxon>
        <taxon>Symphypleona</taxon>
        <taxon>Sminthuridae</taxon>
        <taxon>Allacma</taxon>
    </lineage>
</organism>
<proteinExistence type="predicted"/>
<dbReference type="OrthoDB" id="6664071at2759"/>
<feature type="compositionally biased region" description="Low complexity" evidence="1">
    <location>
        <begin position="65"/>
        <end position="77"/>
    </location>
</feature>
<keyword evidence="3" id="KW-1185">Reference proteome</keyword>
<dbReference type="AlphaFoldDB" id="A0A8J2P885"/>
<feature type="compositionally biased region" description="Polar residues" evidence="1">
    <location>
        <begin position="1"/>
        <end position="11"/>
    </location>
</feature>
<dbReference type="EMBL" id="CAJVCH010183821">
    <property type="protein sequence ID" value="CAG7729767.1"/>
    <property type="molecule type" value="Genomic_DNA"/>
</dbReference>
<name>A0A8J2P885_9HEXA</name>
<feature type="compositionally biased region" description="Low complexity" evidence="1">
    <location>
        <begin position="18"/>
        <end position="32"/>
    </location>
</feature>
<accession>A0A8J2P885</accession>
<feature type="region of interest" description="Disordered" evidence="1">
    <location>
        <begin position="1"/>
        <end position="83"/>
    </location>
</feature>
<feature type="region of interest" description="Disordered" evidence="1">
    <location>
        <begin position="131"/>
        <end position="153"/>
    </location>
</feature>
<dbReference type="Proteomes" id="UP000708208">
    <property type="component" value="Unassembled WGS sequence"/>
</dbReference>
<evidence type="ECO:0000256" key="1">
    <source>
        <dbReference type="SAM" id="MobiDB-lite"/>
    </source>
</evidence>
<feature type="compositionally biased region" description="Low complexity" evidence="1">
    <location>
        <begin position="196"/>
        <end position="214"/>
    </location>
</feature>
<protein>
    <submittedName>
        <fullName evidence="2">Uncharacterized protein</fullName>
    </submittedName>
</protein>
<evidence type="ECO:0000313" key="2">
    <source>
        <dbReference type="EMBL" id="CAG7729767.1"/>
    </source>
</evidence>
<evidence type="ECO:0000313" key="3">
    <source>
        <dbReference type="Proteomes" id="UP000708208"/>
    </source>
</evidence>
<comment type="caution">
    <text evidence="2">The sequence shown here is derived from an EMBL/GenBank/DDBJ whole genome shotgun (WGS) entry which is preliminary data.</text>
</comment>